<proteinExistence type="predicted"/>
<dbReference type="Proteomes" id="UP000265520">
    <property type="component" value="Unassembled WGS sequence"/>
</dbReference>
<name>A0A392TK15_9FABA</name>
<protein>
    <submittedName>
        <fullName evidence="1">Uncharacterized protein</fullName>
    </submittedName>
</protein>
<dbReference type="AlphaFoldDB" id="A0A392TK15"/>
<evidence type="ECO:0000313" key="2">
    <source>
        <dbReference type="Proteomes" id="UP000265520"/>
    </source>
</evidence>
<feature type="non-terminal residue" evidence="1">
    <location>
        <position position="1"/>
    </location>
</feature>
<accession>A0A392TK15</accession>
<keyword evidence="2" id="KW-1185">Reference proteome</keyword>
<feature type="non-terminal residue" evidence="1">
    <location>
        <position position="85"/>
    </location>
</feature>
<reference evidence="1 2" key="1">
    <citation type="journal article" date="2018" name="Front. Plant Sci.">
        <title>Red Clover (Trifolium pratense) and Zigzag Clover (T. medium) - A Picture of Genomic Similarities and Differences.</title>
        <authorList>
            <person name="Dluhosova J."/>
            <person name="Istvanek J."/>
            <person name="Nedelnik J."/>
            <person name="Repkova J."/>
        </authorList>
    </citation>
    <scope>NUCLEOTIDE SEQUENCE [LARGE SCALE GENOMIC DNA]</scope>
    <source>
        <strain evidence="2">cv. 10/8</strain>
        <tissue evidence="1">Leaf</tissue>
    </source>
</reference>
<sequence>VERVVVQEDLRGGGENLVGSVSVIELVEVVGRLIEVAGEVEGRWLRVGKREAEGKRPREMEGRWLRVGKWRRLRVEQTETEGQWL</sequence>
<comment type="caution">
    <text evidence="1">The sequence shown here is derived from an EMBL/GenBank/DDBJ whole genome shotgun (WGS) entry which is preliminary data.</text>
</comment>
<organism evidence="1 2">
    <name type="scientific">Trifolium medium</name>
    <dbReference type="NCBI Taxonomy" id="97028"/>
    <lineage>
        <taxon>Eukaryota</taxon>
        <taxon>Viridiplantae</taxon>
        <taxon>Streptophyta</taxon>
        <taxon>Embryophyta</taxon>
        <taxon>Tracheophyta</taxon>
        <taxon>Spermatophyta</taxon>
        <taxon>Magnoliopsida</taxon>
        <taxon>eudicotyledons</taxon>
        <taxon>Gunneridae</taxon>
        <taxon>Pentapetalae</taxon>
        <taxon>rosids</taxon>
        <taxon>fabids</taxon>
        <taxon>Fabales</taxon>
        <taxon>Fabaceae</taxon>
        <taxon>Papilionoideae</taxon>
        <taxon>50 kb inversion clade</taxon>
        <taxon>NPAAA clade</taxon>
        <taxon>Hologalegina</taxon>
        <taxon>IRL clade</taxon>
        <taxon>Trifolieae</taxon>
        <taxon>Trifolium</taxon>
    </lineage>
</organism>
<evidence type="ECO:0000313" key="1">
    <source>
        <dbReference type="EMBL" id="MCI61491.1"/>
    </source>
</evidence>
<dbReference type="EMBL" id="LXQA010600797">
    <property type="protein sequence ID" value="MCI61491.1"/>
    <property type="molecule type" value="Genomic_DNA"/>
</dbReference>